<proteinExistence type="predicted"/>
<dbReference type="Proteomes" id="UP000054164">
    <property type="component" value="Unassembled WGS sequence"/>
</dbReference>
<evidence type="ECO:0000313" key="1">
    <source>
        <dbReference type="EMBL" id="BAO05238.1"/>
    </source>
</evidence>
<reference evidence="1" key="1">
    <citation type="submission" date="2013-10" db="EMBL/GenBank/DDBJ databases">
        <title>Draft genome sequence of Clostridium botulinum type B strain Osaka05.</title>
        <authorList>
            <person name="Sakaguchi Y."/>
            <person name="Hosomi K."/>
            <person name="Uchiyama J."/>
            <person name="Ogura Y."/>
            <person name="Sakaguchi M."/>
            <person name="Kohda T."/>
            <person name="Mukamoto M."/>
            <person name="Misawa N."/>
            <person name="Matsuzaki S."/>
            <person name="Hayashi T."/>
            <person name="Kozaki S."/>
        </authorList>
    </citation>
    <scope>NUCLEOTIDE SEQUENCE</scope>
    <source>
        <strain evidence="1">Osaka05</strain>
    </source>
</reference>
<protein>
    <submittedName>
        <fullName evidence="1">GK25185</fullName>
    </submittedName>
</protein>
<dbReference type="HOGENOM" id="CLU_2804803_0_0_9"/>
<accession>A0A060N988</accession>
<dbReference type="RefSeq" id="WP_030032444.1">
    <property type="nucleotide sequence ID" value="NZ_BA000059.1"/>
</dbReference>
<organism evidence="1">
    <name type="scientific">Clostridium botulinum B str. Osaka05</name>
    <dbReference type="NCBI Taxonomy" id="1407017"/>
    <lineage>
        <taxon>Bacteria</taxon>
        <taxon>Bacillati</taxon>
        <taxon>Bacillota</taxon>
        <taxon>Clostridia</taxon>
        <taxon>Eubacteriales</taxon>
        <taxon>Clostridiaceae</taxon>
        <taxon>Clostridium</taxon>
    </lineage>
</organism>
<gene>
    <name evidence="1" type="ORF">CBO05P2_213</name>
</gene>
<dbReference type="AlphaFoldDB" id="A0A060N988"/>
<dbReference type="EMBL" id="BA000059">
    <property type="protein sequence ID" value="BAO05238.1"/>
    <property type="molecule type" value="Genomic_DNA"/>
</dbReference>
<name>A0A060N988_CLOBO</name>
<sequence length="67" mass="8113">MNEMDKEDLKEFITIVNNGIQRLNLDKKDIIFIINNLYNHNNRTRTLEQISNYTECLNNEKYFCSRL</sequence>